<evidence type="ECO:0000313" key="5">
    <source>
        <dbReference type="Proteomes" id="UP000091897"/>
    </source>
</evidence>
<dbReference type="EMBL" id="CP016170">
    <property type="protein sequence ID" value="ANN67860.1"/>
    <property type="molecule type" value="Genomic_DNA"/>
</dbReference>
<sequence length="93" mass="9615">MKPYRQAPVLFAALCALLSGCAHPPPADPGPPVYSAAPESSAAGGVAPSGPRPALTIQSGEGEKLNLPWFVRDATDWINERSAPSPLERPPGS</sequence>
<evidence type="ECO:0000313" key="3">
    <source>
        <dbReference type="EMBL" id="ANN67860.1"/>
    </source>
</evidence>
<evidence type="ECO:0000313" key="4">
    <source>
        <dbReference type="EMBL" id="ANN72954.1"/>
    </source>
</evidence>
<dbReference type="Proteomes" id="UP000092213">
    <property type="component" value="Chromosome"/>
</dbReference>
<keyword evidence="5" id="KW-1185">Reference proteome</keyword>
<feature type="chain" id="PRO_5008258179" evidence="2">
    <location>
        <begin position="28"/>
        <end position="93"/>
    </location>
</feature>
<dbReference type="RefSeq" id="WP_066352948.1">
    <property type="nucleotide sequence ID" value="NZ_CBCSFJ010000020.1"/>
</dbReference>
<dbReference type="EMBL" id="CP016171">
    <property type="protein sequence ID" value="ANN72954.1"/>
    <property type="molecule type" value="Genomic_DNA"/>
</dbReference>
<dbReference type="AlphaFoldDB" id="A0A193FJL5"/>
<keyword evidence="2" id="KW-0732">Signal</keyword>
<evidence type="ECO:0000256" key="2">
    <source>
        <dbReference type="SAM" id="SignalP"/>
    </source>
</evidence>
<gene>
    <name evidence="3" type="ORF">BAU06_17550</name>
    <name evidence="4" type="ORF">BAU08_17800</name>
</gene>
<dbReference type="Proteomes" id="UP000091897">
    <property type="component" value="Chromosome"/>
</dbReference>
<dbReference type="KEGG" id="bbro:BAU06_17550"/>
<dbReference type="PROSITE" id="PS51257">
    <property type="entry name" value="PROKAR_LIPOPROTEIN"/>
    <property type="match status" value="1"/>
</dbReference>
<accession>A0A193FJL5</accession>
<feature type="signal peptide" evidence="2">
    <location>
        <begin position="1"/>
        <end position="27"/>
    </location>
</feature>
<evidence type="ECO:0000313" key="6">
    <source>
        <dbReference type="Proteomes" id="UP000092213"/>
    </source>
</evidence>
<dbReference type="STRING" id="463025.BAU08_17800"/>
<name>A0A193FJL5_9BORD</name>
<organism evidence="4 6">
    <name type="scientific">Bordetella bronchialis</name>
    <dbReference type="NCBI Taxonomy" id="463025"/>
    <lineage>
        <taxon>Bacteria</taxon>
        <taxon>Pseudomonadati</taxon>
        <taxon>Pseudomonadota</taxon>
        <taxon>Betaproteobacteria</taxon>
        <taxon>Burkholderiales</taxon>
        <taxon>Alcaligenaceae</taxon>
        <taxon>Bordetella</taxon>
    </lineage>
</organism>
<protein>
    <submittedName>
        <fullName evidence="4">Uncharacterized protein</fullName>
    </submittedName>
</protein>
<reference evidence="5 6" key="1">
    <citation type="submission" date="2016-06" db="EMBL/GenBank/DDBJ databases">
        <title>Complete genome sequences of Bordetella bronchialis and Bordetella flabilis.</title>
        <authorList>
            <person name="LiPuma J.J."/>
            <person name="Spilker T."/>
        </authorList>
    </citation>
    <scope>NUCLEOTIDE SEQUENCE [LARGE SCALE GENOMIC DNA]</scope>
    <source>
        <strain evidence="4 6">AU17976</strain>
        <strain evidence="3 5">AU3182</strain>
    </source>
</reference>
<dbReference type="OrthoDB" id="8637348at2"/>
<proteinExistence type="predicted"/>
<evidence type="ECO:0000256" key="1">
    <source>
        <dbReference type="SAM" id="MobiDB-lite"/>
    </source>
</evidence>
<feature type="region of interest" description="Disordered" evidence="1">
    <location>
        <begin position="26"/>
        <end position="60"/>
    </location>
</feature>